<name>A0A2T3AI46_9PEZI</name>
<dbReference type="STRING" id="2025994.A0A2T3AI46"/>
<feature type="compositionally biased region" description="Low complexity" evidence="1">
    <location>
        <begin position="267"/>
        <end position="282"/>
    </location>
</feature>
<gene>
    <name evidence="3" type="ORF">BD289DRAFT_424611</name>
</gene>
<dbReference type="Pfam" id="PF22893">
    <property type="entry name" value="ULD_2"/>
    <property type="match status" value="1"/>
</dbReference>
<reference evidence="3 4" key="1">
    <citation type="journal article" date="2018" name="Mycol. Prog.">
        <title>Coniella lustricola, a new species from submerged detritus.</title>
        <authorList>
            <person name="Raudabaugh D.B."/>
            <person name="Iturriaga T."/>
            <person name="Carver A."/>
            <person name="Mondo S."/>
            <person name="Pangilinan J."/>
            <person name="Lipzen A."/>
            <person name="He G."/>
            <person name="Amirebrahimi M."/>
            <person name="Grigoriev I.V."/>
            <person name="Miller A.N."/>
        </authorList>
    </citation>
    <scope>NUCLEOTIDE SEQUENCE [LARGE SCALE GENOMIC DNA]</scope>
    <source>
        <strain evidence="3 4">B22-T-1</strain>
    </source>
</reference>
<evidence type="ECO:0000313" key="3">
    <source>
        <dbReference type="EMBL" id="PSR99113.1"/>
    </source>
</evidence>
<keyword evidence="4" id="KW-1185">Reference proteome</keyword>
<feature type="region of interest" description="Disordered" evidence="1">
    <location>
        <begin position="112"/>
        <end position="152"/>
    </location>
</feature>
<protein>
    <recommendedName>
        <fullName evidence="2">Ubiquitin-like domain-containing protein</fullName>
    </recommendedName>
</protein>
<evidence type="ECO:0000259" key="2">
    <source>
        <dbReference type="Pfam" id="PF22893"/>
    </source>
</evidence>
<dbReference type="OrthoDB" id="5431013at2759"/>
<feature type="compositionally biased region" description="Polar residues" evidence="1">
    <location>
        <begin position="123"/>
        <end position="139"/>
    </location>
</feature>
<evidence type="ECO:0000256" key="1">
    <source>
        <dbReference type="SAM" id="MobiDB-lite"/>
    </source>
</evidence>
<sequence length="821" mass="91040">MAVMHDIYHCTCVSCTAAFGQQLANVLRPWNEVIDRHEFFDLTFSTIQSTNSTLEQLEGLLLVAPSSQEGVATPSPVFTTAGQETIESLSQKCNIIMKAIILLLQKVPEDKKSEDVEKPVDNASKQTNATKTDNANPKAQDNEKKAADSNSSLLTGTVPDLSSIKTLGMLRNFSKRHRWLEARLFYCAEQLAWVNKSLVLHLQMGRLAQLQNSTQAHREKGSFETELVSRGVISLLLQAHKKYTKIEAKEQESRGRRLARRRANTVSSSSLRSAASSDASASTIVDERQSASANATVNKIGISETETNTTLRSASLLPASPATDGNFTSNDTTTITKKSKGSLMSWFRRESSMQPVTPVQNSSAVRSVSWLPRLTFRTKQLQESISDFTIDWADRIFGAADIFSDDCESKTLEAWVSTGRPGIGPTKIPFGHRRLQMGLRRSGTLLLQDSANHKSLRSANAAKSTWRRFVDGGVASQAVLEDVVQAANRLQSRERICLTFDEYISESTKFMIVFFAIQPEKEPISITIVAGDTITIPYLIAKDWANMKHLIHQAIRNKDAGRETFHHIFEDHFHIFNTTTNTMIPPSIWSTAVQPGGKYRIVLWFSEESPLRVPMRYVSLDALNPKAQLRSQDKLQETLNLVHRNRLDQSLASGPSTLGPAAVGVASAPPRPEPDWPFLNGPGGGSFPRPVHMPMPMHNYARPPLPCPPFVQAPAPRQIVHVSRSPGKAASTSSYSSRGFYRSKYDMAEHEWEELKFVDYVLEKKKLVHVTVGQLLTTSTTMVDVGDEECSDGWAYEDYNGRRGYDSDGTSSSGSSSIEDD</sequence>
<feature type="domain" description="Ubiquitin-like" evidence="2">
    <location>
        <begin position="520"/>
        <end position="606"/>
    </location>
</feature>
<feature type="compositionally biased region" description="Low complexity" evidence="1">
    <location>
        <begin position="659"/>
        <end position="668"/>
    </location>
</feature>
<dbReference type="InterPro" id="IPR054464">
    <property type="entry name" value="ULD_fung"/>
</dbReference>
<feature type="region of interest" description="Disordered" evidence="1">
    <location>
        <begin position="247"/>
        <end position="290"/>
    </location>
</feature>
<dbReference type="Proteomes" id="UP000241462">
    <property type="component" value="Unassembled WGS sequence"/>
</dbReference>
<dbReference type="EMBL" id="KZ678386">
    <property type="protein sequence ID" value="PSR99113.1"/>
    <property type="molecule type" value="Genomic_DNA"/>
</dbReference>
<accession>A0A2T3AI46</accession>
<dbReference type="InParanoid" id="A0A2T3AI46"/>
<organism evidence="3 4">
    <name type="scientific">Coniella lustricola</name>
    <dbReference type="NCBI Taxonomy" id="2025994"/>
    <lineage>
        <taxon>Eukaryota</taxon>
        <taxon>Fungi</taxon>
        <taxon>Dikarya</taxon>
        <taxon>Ascomycota</taxon>
        <taxon>Pezizomycotina</taxon>
        <taxon>Sordariomycetes</taxon>
        <taxon>Sordariomycetidae</taxon>
        <taxon>Diaporthales</taxon>
        <taxon>Schizoparmaceae</taxon>
        <taxon>Coniella</taxon>
    </lineage>
</organism>
<evidence type="ECO:0000313" key="4">
    <source>
        <dbReference type="Proteomes" id="UP000241462"/>
    </source>
</evidence>
<dbReference type="AlphaFoldDB" id="A0A2T3AI46"/>
<feature type="region of interest" description="Disordered" evidence="1">
    <location>
        <begin position="650"/>
        <end position="675"/>
    </location>
</feature>
<proteinExistence type="predicted"/>
<feature type="compositionally biased region" description="Low complexity" evidence="1">
    <location>
        <begin position="807"/>
        <end position="821"/>
    </location>
</feature>
<feature type="region of interest" description="Disordered" evidence="1">
    <location>
        <begin position="799"/>
        <end position="821"/>
    </location>
</feature>